<dbReference type="PANTHER" id="PTHR40761:SF1">
    <property type="entry name" value="CONSERVED INTEGRAL MEMBRANE ALANINE VALINE AND LEUCINE RICH PROTEIN-RELATED"/>
    <property type="match status" value="1"/>
</dbReference>
<accession>A0A5P2DBN7</accession>
<sequence>MKHMSALALSVLLCLVSALAYAAGAIVQEQVAVAHPNRPYAPLRQAGWWVAVALNGAGGLLHVAALAYGPLSLVQPLGALTIVFALPMAAVFVRRRAGVAAWRGALMATVGLAGLLALTGGDGRTQTLAVAEQSVLLAFTTAGVAGLFLAARRVLEPVTRSVLLALAAGVAFGMASVFTKSVAESATGESAVAATLGQWPALAAIAVLAVGGLLLSQAAYRGAGLAAPLATLTVVNPVVAAAVGISLFDEGFRYGALGATAALVSGALAAAGLILLTAVPPHARVSDAHPVAAEVRQRVDVGAVPGPRTYLEVQVGTRTVAGRAGAGDPLTADDLLAGLDGQRGQVRVLGKLPVAVADHDLVAVGTGPAGRHDHARADGLD</sequence>
<evidence type="ECO:0000313" key="8">
    <source>
        <dbReference type="Proteomes" id="UP000325211"/>
    </source>
</evidence>
<dbReference type="Proteomes" id="UP000325211">
    <property type="component" value="Chromosome"/>
</dbReference>
<feature type="transmembrane region" description="Helical" evidence="5">
    <location>
        <begin position="254"/>
        <end position="276"/>
    </location>
</feature>
<dbReference type="InterPro" id="IPR008521">
    <property type="entry name" value="Mg_trans_NIPA"/>
</dbReference>
<dbReference type="GO" id="GO:0016020">
    <property type="term" value="C:membrane"/>
    <property type="evidence" value="ECO:0007669"/>
    <property type="project" value="UniProtKB-SubCell"/>
</dbReference>
<evidence type="ECO:0000256" key="5">
    <source>
        <dbReference type="SAM" id="Phobius"/>
    </source>
</evidence>
<evidence type="ECO:0000256" key="2">
    <source>
        <dbReference type="ARBA" id="ARBA00022692"/>
    </source>
</evidence>
<evidence type="ECO:0000256" key="4">
    <source>
        <dbReference type="ARBA" id="ARBA00023136"/>
    </source>
</evidence>
<feature type="signal peptide" evidence="6">
    <location>
        <begin position="1"/>
        <end position="22"/>
    </location>
</feature>
<dbReference type="PANTHER" id="PTHR40761">
    <property type="entry name" value="CONSERVED INTEGRAL MEMBRANE ALANINE VALINE AND LEUCINE RICH PROTEIN-RELATED"/>
    <property type="match status" value="1"/>
</dbReference>
<keyword evidence="6" id="KW-0732">Signal</keyword>
<reference evidence="7 8" key="1">
    <citation type="submission" date="2018-05" db="EMBL/GenBank/DDBJ databases">
        <title>Streptomyces venezuelae.</title>
        <authorList>
            <person name="Kim W."/>
            <person name="Lee N."/>
            <person name="Cho B.-K."/>
        </authorList>
    </citation>
    <scope>NUCLEOTIDE SEQUENCE [LARGE SCALE GENOMIC DNA]</scope>
    <source>
        <strain evidence="7 8">ATCC 21782</strain>
    </source>
</reference>
<dbReference type="OrthoDB" id="3294360at2"/>
<keyword evidence="2 5" id="KW-0812">Transmembrane</keyword>
<gene>
    <name evidence="7" type="ORF">DEJ50_04035</name>
</gene>
<evidence type="ECO:0000313" key="7">
    <source>
        <dbReference type="EMBL" id="QES52143.1"/>
    </source>
</evidence>
<dbReference type="GO" id="GO:0015095">
    <property type="term" value="F:magnesium ion transmembrane transporter activity"/>
    <property type="evidence" value="ECO:0007669"/>
    <property type="project" value="InterPro"/>
</dbReference>
<evidence type="ECO:0000256" key="1">
    <source>
        <dbReference type="ARBA" id="ARBA00004141"/>
    </source>
</evidence>
<evidence type="ECO:0008006" key="9">
    <source>
        <dbReference type="Google" id="ProtNLM"/>
    </source>
</evidence>
<protein>
    <recommendedName>
        <fullName evidence="9">Integral membrane protein</fullName>
    </recommendedName>
</protein>
<name>A0A5P2DBN7_STRVZ</name>
<feature type="transmembrane region" description="Helical" evidence="5">
    <location>
        <begin position="130"/>
        <end position="150"/>
    </location>
</feature>
<dbReference type="AlphaFoldDB" id="A0A5P2DBN7"/>
<dbReference type="NCBIfam" id="NF038012">
    <property type="entry name" value="DMT_1"/>
    <property type="match status" value="1"/>
</dbReference>
<evidence type="ECO:0000256" key="6">
    <source>
        <dbReference type="SAM" id="SignalP"/>
    </source>
</evidence>
<proteinExistence type="predicted"/>
<dbReference type="Pfam" id="PF05653">
    <property type="entry name" value="Mg_trans_NIPA"/>
    <property type="match status" value="1"/>
</dbReference>
<feature type="transmembrane region" description="Helical" evidence="5">
    <location>
        <begin position="199"/>
        <end position="220"/>
    </location>
</feature>
<feature type="transmembrane region" description="Helical" evidence="5">
    <location>
        <begin position="100"/>
        <end position="118"/>
    </location>
</feature>
<comment type="subcellular location">
    <subcellularLocation>
        <location evidence="1">Membrane</location>
        <topology evidence="1">Multi-pass membrane protein</topology>
    </subcellularLocation>
</comment>
<feature type="chain" id="PRO_5025016435" description="Integral membrane protein" evidence="6">
    <location>
        <begin position="23"/>
        <end position="381"/>
    </location>
</feature>
<dbReference type="EMBL" id="CP029190">
    <property type="protein sequence ID" value="QES52143.1"/>
    <property type="molecule type" value="Genomic_DNA"/>
</dbReference>
<dbReference type="SUPFAM" id="SSF103481">
    <property type="entry name" value="Multidrug resistance efflux transporter EmrE"/>
    <property type="match status" value="1"/>
</dbReference>
<dbReference type="InterPro" id="IPR037185">
    <property type="entry name" value="EmrE-like"/>
</dbReference>
<organism evidence="7 8">
    <name type="scientific">Streptomyces venezuelae</name>
    <dbReference type="NCBI Taxonomy" id="54571"/>
    <lineage>
        <taxon>Bacteria</taxon>
        <taxon>Bacillati</taxon>
        <taxon>Actinomycetota</taxon>
        <taxon>Actinomycetes</taxon>
        <taxon>Kitasatosporales</taxon>
        <taxon>Streptomycetaceae</taxon>
        <taxon>Streptomyces</taxon>
    </lineage>
</organism>
<keyword evidence="4 5" id="KW-0472">Membrane</keyword>
<feature type="transmembrane region" description="Helical" evidence="5">
    <location>
        <begin position="162"/>
        <end position="179"/>
    </location>
</feature>
<feature type="transmembrane region" description="Helical" evidence="5">
    <location>
        <begin position="73"/>
        <end position="93"/>
    </location>
</feature>
<keyword evidence="3 5" id="KW-1133">Transmembrane helix</keyword>
<feature type="transmembrane region" description="Helical" evidence="5">
    <location>
        <begin position="227"/>
        <end position="248"/>
    </location>
</feature>
<evidence type="ECO:0000256" key="3">
    <source>
        <dbReference type="ARBA" id="ARBA00022989"/>
    </source>
</evidence>